<comment type="caution">
    <text evidence="13">The sequence shown here is derived from an EMBL/GenBank/DDBJ whole genome shotgun (WGS) entry which is preliminary data.</text>
</comment>
<comment type="similarity">
    <text evidence="3">Belongs to the cysteine synthase/cystathionine beta-synthase family.</text>
</comment>
<evidence type="ECO:0000256" key="11">
    <source>
        <dbReference type="PIRSR" id="PIRSR605856-51"/>
    </source>
</evidence>
<accession>A0A2S9VH25</accession>
<keyword evidence="8" id="KW-0198">Cysteine biosynthesis</keyword>
<feature type="domain" description="Tryptophan synthase beta chain-like PALP" evidence="12">
    <location>
        <begin position="18"/>
        <end position="306"/>
    </location>
</feature>
<feature type="modified residue" description="N6-(pyridoxal phosphate)lysine" evidence="11">
    <location>
        <position position="57"/>
    </location>
</feature>
<evidence type="ECO:0000256" key="7">
    <source>
        <dbReference type="ARBA" id="ARBA00022898"/>
    </source>
</evidence>
<comment type="catalytic activity">
    <reaction evidence="9">
        <text>O-acetyl-L-serine + hydrogen sulfide = L-cysteine + acetate</text>
        <dbReference type="Rhea" id="RHEA:14829"/>
        <dbReference type="ChEBI" id="CHEBI:29919"/>
        <dbReference type="ChEBI" id="CHEBI:30089"/>
        <dbReference type="ChEBI" id="CHEBI:35235"/>
        <dbReference type="ChEBI" id="CHEBI:58340"/>
        <dbReference type="EC" id="2.5.1.47"/>
    </reaction>
</comment>
<evidence type="ECO:0000256" key="1">
    <source>
        <dbReference type="ARBA" id="ARBA00001933"/>
    </source>
</evidence>
<dbReference type="InterPro" id="IPR005856">
    <property type="entry name" value="Cys_synth"/>
</dbReference>
<comment type="pathway">
    <text evidence="2">Amino-acid biosynthesis; L-cysteine biosynthesis; L-cysteine from L-serine: step 2/2.</text>
</comment>
<comment type="cofactor">
    <cofactor evidence="1 10">
        <name>pyridoxal 5'-phosphate</name>
        <dbReference type="ChEBI" id="CHEBI:597326"/>
    </cofactor>
</comment>
<proteinExistence type="inferred from homology"/>
<keyword evidence="6" id="KW-0808">Transferase</keyword>
<name>A0A2S9VH25_9ALTE</name>
<feature type="binding site" evidence="10">
    <location>
        <begin position="190"/>
        <end position="194"/>
    </location>
    <ligand>
        <name>pyridoxal 5'-phosphate</name>
        <dbReference type="ChEBI" id="CHEBI:597326"/>
    </ligand>
</feature>
<evidence type="ECO:0000256" key="2">
    <source>
        <dbReference type="ARBA" id="ARBA00004962"/>
    </source>
</evidence>
<evidence type="ECO:0000256" key="4">
    <source>
        <dbReference type="ARBA" id="ARBA00012681"/>
    </source>
</evidence>
<dbReference type="EMBL" id="PVNP01000003">
    <property type="protein sequence ID" value="PRO75585.1"/>
    <property type="molecule type" value="Genomic_DNA"/>
</dbReference>
<reference evidence="14" key="1">
    <citation type="journal article" date="2020" name="Int. J. Syst. Evol. Microbiol.">
        <title>Alteromonas alba sp. nov., a marine bacterium isolated from the seawater of the West Pacific Ocean.</title>
        <authorList>
            <person name="Sun C."/>
            <person name="Wu Y.-H."/>
            <person name="Xamxidin M."/>
            <person name="Cheng H."/>
            <person name="Xu X.-W."/>
        </authorList>
    </citation>
    <scope>NUCLEOTIDE SEQUENCE [LARGE SCALE GENOMIC DNA]</scope>
    <source>
        <strain evidence="14">190</strain>
    </source>
</reference>
<evidence type="ECO:0000256" key="8">
    <source>
        <dbReference type="ARBA" id="ARBA00023192"/>
    </source>
</evidence>
<dbReference type="FunFam" id="3.40.50.1100:FF:000067">
    <property type="entry name" value="Cysteine synthase"/>
    <property type="match status" value="1"/>
</dbReference>
<evidence type="ECO:0000256" key="3">
    <source>
        <dbReference type="ARBA" id="ARBA00007103"/>
    </source>
</evidence>
<dbReference type="GO" id="GO:0006535">
    <property type="term" value="P:cysteine biosynthetic process from serine"/>
    <property type="evidence" value="ECO:0007669"/>
    <property type="project" value="InterPro"/>
</dbReference>
<sequence length="318" mass="33456">MFDSPAAYSQPNAIHQCITETIGNTPLVRLKRLPELRGAGATVLAKLEYFNPAGSIKDRAALAMLEDLLRQHNGNVRHIIEATSGNSGVACAWLGAVYEIPVTIVMPEHMSSERQLMIRHYGANLITTPSGDGMPGAIAHADSLLDDIEGAVSMDQFANPANAAAHQNTTAREVWQQSNGHIDALVACMGTGGTLTGMARYLKAHNPAIKIIAAEPSACPLLSTGEGGEHAIQGVNPGHIPKGLDRSLIDEVLTVDCQQAIETARLLALKEGMAAGISSGATTAAALALGGRKEFQGKTIVTILADSAERYFSTTLFA</sequence>
<dbReference type="GO" id="GO:0005737">
    <property type="term" value="C:cytoplasm"/>
    <property type="evidence" value="ECO:0007669"/>
    <property type="project" value="UniProtKB-ARBA"/>
</dbReference>
<dbReference type="PROSITE" id="PS00901">
    <property type="entry name" value="CYS_SYNTHASE"/>
    <property type="match status" value="1"/>
</dbReference>
<dbReference type="InterPro" id="IPR050214">
    <property type="entry name" value="Cys_Synth/Cystath_Beta-Synth"/>
</dbReference>
<evidence type="ECO:0000256" key="6">
    <source>
        <dbReference type="ARBA" id="ARBA00022679"/>
    </source>
</evidence>
<dbReference type="Pfam" id="PF00291">
    <property type="entry name" value="PALP"/>
    <property type="match status" value="1"/>
</dbReference>
<dbReference type="UniPathway" id="UPA00136">
    <property type="reaction ID" value="UER00200"/>
</dbReference>
<dbReference type="GO" id="GO:0004124">
    <property type="term" value="F:cysteine synthase activity"/>
    <property type="evidence" value="ECO:0007669"/>
    <property type="project" value="UniProtKB-EC"/>
</dbReference>
<feature type="binding site" evidence="10">
    <location>
        <position position="278"/>
    </location>
    <ligand>
        <name>pyridoxal 5'-phosphate</name>
        <dbReference type="ChEBI" id="CHEBI:597326"/>
    </ligand>
</feature>
<dbReference type="CDD" id="cd01561">
    <property type="entry name" value="CBS_like"/>
    <property type="match status" value="1"/>
</dbReference>
<feature type="binding site" evidence="10">
    <location>
        <position position="86"/>
    </location>
    <ligand>
        <name>pyridoxal 5'-phosphate</name>
        <dbReference type="ChEBI" id="CHEBI:597326"/>
    </ligand>
</feature>
<evidence type="ECO:0000259" key="12">
    <source>
        <dbReference type="Pfam" id="PF00291"/>
    </source>
</evidence>
<dbReference type="SUPFAM" id="SSF53686">
    <property type="entry name" value="Tryptophan synthase beta subunit-like PLP-dependent enzymes"/>
    <property type="match status" value="1"/>
</dbReference>
<organism evidence="13 14">
    <name type="scientific">Alteromonas alba</name>
    <dbReference type="NCBI Taxonomy" id="2079529"/>
    <lineage>
        <taxon>Bacteria</taxon>
        <taxon>Pseudomonadati</taxon>
        <taxon>Pseudomonadota</taxon>
        <taxon>Gammaproteobacteria</taxon>
        <taxon>Alteromonadales</taxon>
        <taxon>Alteromonadaceae</taxon>
        <taxon>Alteromonas/Salinimonas group</taxon>
        <taxon>Alteromonas</taxon>
    </lineage>
</organism>
<dbReference type="Proteomes" id="UP000238949">
    <property type="component" value="Unassembled WGS sequence"/>
</dbReference>
<keyword evidence="5" id="KW-0028">Amino-acid biosynthesis</keyword>
<dbReference type="RefSeq" id="WP_105932803.1">
    <property type="nucleotide sequence ID" value="NZ_PVNP01000003.1"/>
</dbReference>
<protein>
    <recommendedName>
        <fullName evidence="4">cysteine synthase</fullName>
        <ecNumber evidence="4">2.5.1.47</ecNumber>
    </recommendedName>
</protein>
<dbReference type="PANTHER" id="PTHR10314">
    <property type="entry name" value="CYSTATHIONINE BETA-SYNTHASE"/>
    <property type="match status" value="1"/>
</dbReference>
<gene>
    <name evidence="13" type="ORF">C6Y40_00350</name>
</gene>
<dbReference type="InterPro" id="IPR001216">
    <property type="entry name" value="P-phosphate_BS"/>
</dbReference>
<dbReference type="NCBIfam" id="TIGR01136">
    <property type="entry name" value="cysKM"/>
    <property type="match status" value="1"/>
</dbReference>
<keyword evidence="14" id="KW-1185">Reference proteome</keyword>
<evidence type="ECO:0000256" key="9">
    <source>
        <dbReference type="ARBA" id="ARBA00047931"/>
    </source>
</evidence>
<dbReference type="InterPro" id="IPR001926">
    <property type="entry name" value="TrpB-like_PALP"/>
</dbReference>
<dbReference type="InterPro" id="IPR036052">
    <property type="entry name" value="TrpB-like_PALP_sf"/>
</dbReference>
<dbReference type="Gene3D" id="3.40.50.1100">
    <property type="match status" value="2"/>
</dbReference>
<keyword evidence="7 10" id="KW-0663">Pyridoxal phosphate</keyword>
<evidence type="ECO:0000313" key="14">
    <source>
        <dbReference type="Proteomes" id="UP000238949"/>
    </source>
</evidence>
<dbReference type="OrthoDB" id="9805733at2"/>
<dbReference type="EC" id="2.5.1.47" evidence="4"/>
<dbReference type="AlphaFoldDB" id="A0A2S9VH25"/>
<evidence type="ECO:0000256" key="10">
    <source>
        <dbReference type="PIRSR" id="PIRSR605856-50"/>
    </source>
</evidence>
<evidence type="ECO:0000256" key="5">
    <source>
        <dbReference type="ARBA" id="ARBA00022605"/>
    </source>
</evidence>
<evidence type="ECO:0000313" key="13">
    <source>
        <dbReference type="EMBL" id="PRO75585.1"/>
    </source>
</evidence>